<dbReference type="FunFam" id="3.30.1370.10:FF:000023">
    <property type="entry name" value="Heterogeneous nuclear ribonucleoprotein K, like"/>
    <property type="match status" value="1"/>
</dbReference>
<keyword evidence="23" id="KW-1185">Reference proteome</keyword>
<dbReference type="PROSITE" id="PS50084">
    <property type="entry name" value="KH_TYPE_1"/>
    <property type="match status" value="3"/>
</dbReference>
<dbReference type="InterPro" id="IPR004087">
    <property type="entry name" value="KH_dom"/>
</dbReference>
<dbReference type="CDD" id="cd22433">
    <property type="entry name" value="KH-I_HNRNPK_rpt2"/>
    <property type="match status" value="1"/>
</dbReference>
<organism evidence="22 23">
    <name type="scientific">Thinocorus orbignyianus</name>
    <dbReference type="NCBI Taxonomy" id="161742"/>
    <lineage>
        <taxon>Eukaryota</taxon>
        <taxon>Metazoa</taxon>
        <taxon>Chordata</taxon>
        <taxon>Craniata</taxon>
        <taxon>Vertebrata</taxon>
        <taxon>Euteleostomi</taxon>
        <taxon>Archelosauria</taxon>
        <taxon>Archosauria</taxon>
        <taxon>Dinosauria</taxon>
        <taxon>Saurischia</taxon>
        <taxon>Theropoda</taxon>
        <taxon>Coelurosauria</taxon>
        <taxon>Aves</taxon>
        <taxon>Neognathae</taxon>
        <taxon>Neoaves</taxon>
        <taxon>Aequornithes</taxon>
        <taxon>Ciconiiformes</taxon>
        <taxon>Thinocoridae</taxon>
        <taxon>Thinocorus</taxon>
    </lineage>
</organism>
<keyword evidence="6" id="KW-0678">Repressor</keyword>
<evidence type="ECO:0000256" key="19">
    <source>
        <dbReference type="PROSITE-ProRule" id="PRU00117"/>
    </source>
</evidence>
<feature type="domain" description="K Homology" evidence="21">
    <location>
        <begin position="38"/>
        <end position="106"/>
    </location>
</feature>
<accession>A0A7L1XQI8</accession>
<evidence type="ECO:0000256" key="9">
    <source>
        <dbReference type="ARBA" id="ARBA00022728"/>
    </source>
</evidence>
<dbReference type="SUPFAM" id="SSF54791">
    <property type="entry name" value="Eukaryotic type KH-domain (KH-domain type I)"/>
    <property type="match status" value="3"/>
</dbReference>
<dbReference type="EMBL" id="VXBW01006439">
    <property type="protein sequence ID" value="NXP12433.1"/>
    <property type="molecule type" value="Genomic_DNA"/>
</dbReference>
<dbReference type="Gene3D" id="3.30.1370.10">
    <property type="entry name" value="K Homology domain, type 1"/>
    <property type="match status" value="3"/>
</dbReference>
<evidence type="ECO:0000256" key="2">
    <source>
        <dbReference type="ARBA" id="ARBA00004642"/>
    </source>
</evidence>
<dbReference type="GO" id="GO:0005681">
    <property type="term" value="C:spliceosomal complex"/>
    <property type="evidence" value="ECO:0007669"/>
    <property type="project" value="UniProtKB-KW"/>
</dbReference>
<dbReference type="Proteomes" id="UP000565698">
    <property type="component" value="Unassembled WGS sequence"/>
</dbReference>
<evidence type="ECO:0000256" key="16">
    <source>
        <dbReference type="ARBA" id="ARBA00023187"/>
    </source>
</evidence>
<evidence type="ECO:0000256" key="3">
    <source>
        <dbReference type="ARBA" id="ARBA00018447"/>
    </source>
</evidence>
<gene>
    <name evidence="22" type="primary">Hnrnpk_1</name>
    <name evidence="22" type="ORF">THIORB_R13021</name>
</gene>
<dbReference type="GO" id="GO:0005654">
    <property type="term" value="C:nucleoplasm"/>
    <property type="evidence" value="ECO:0007669"/>
    <property type="project" value="UniProtKB-SubCell"/>
</dbReference>
<dbReference type="OrthoDB" id="1937934at2759"/>
<evidence type="ECO:0000256" key="7">
    <source>
        <dbReference type="ARBA" id="ARBA00022553"/>
    </source>
</evidence>
<feature type="domain" description="K Homology" evidence="21">
    <location>
        <begin position="331"/>
        <end position="398"/>
    </location>
</feature>
<dbReference type="GO" id="GO:0042981">
    <property type="term" value="P:regulation of apoptotic process"/>
    <property type="evidence" value="ECO:0007669"/>
    <property type="project" value="UniProtKB-ARBA"/>
</dbReference>
<proteinExistence type="predicted"/>
<evidence type="ECO:0000256" key="4">
    <source>
        <dbReference type="ARBA" id="ARBA00022481"/>
    </source>
</evidence>
<evidence type="ECO:0000259" key="21">
    <source>
        <dbReference type="SMART" id="SM00322"/>
    </source>
</evidence>
<evidence type="ECO:0000256" key="15">
    <source>
        <dbReference type="ARBA" id="ARBA00023163"/>
    </source>
</evidence>
<dbReference type="FunFam" id="3.30.1370.10:FF:000021">
    <property type="entry name" value="Heterogeneous nuclear ribonucleoprotein K, like"/>
    <property type="match status" value="1"/>
</dbReference>
<dbReference type="CDD" id="cd22434">
    <property type="entry name" value="KH-I_HNRNPK_rpt3"/>
    <property type="match status" value="1"/>
</dbReference>
<dbReference type="GO" id="GO:0010629">
    <property type="term" value="P:negative regulation of gene expression"/>
    <property type="evidence" value="ECO:0007669"/>
    <property type="project" value="UniProtKB-ARBA"/>
</dbReference>
<evidence type="ECO:0000256" key="17">
    <source>
        <dbReference type="ARBA" id="ARBA00023242"/>
    </source>
</evidence>
<dbReference type="Pfam" id="PF00013">
    <property type="entry name" value="KH_1"/>
    <property type="match status" value="3"/>
</dbReference>
<dbReference type="GO" id="GO:0005737">
    <property type="term" value="C:cytoplasm"/>
    <property type="evidence" value="ECO:0007669"/>
    <property type="project" value="UniProtKB-SubCell"/>
</dbReference>
<dbReference type="GO" id="GO:0003677">
    <property type="term" value="F:DNA binding"/>
    <property type="evidence" value="ECO:0007669"/>
    <property type="project" value="UniProtKB-KW"/>
</dbReference>
<dbReference type="PANTHER" id="PTHR10288">
    <property type="entry name" value="KH DOMAIN CONTAINING RNA BINDING PROTEIN"/>
    <property type="match status" value="1"/>
</dbReference>
<evidence type="ECO:0000256" key="11">
    <source>
        <dbReference type="ARBA" id="ARBA00022884"/>
    </source>
</evidence>
<keyword evidence="7" id="KW-0597">Phosphoprotein</keyword>
<dbReference type="Pfam" id="PF08067">
    <property type="entry name" value="ROKNT"/>
    <property type="match status" value="1"/>
</dbReference>
<comment type="caution">
    <text evidence="22">The sequence shown here is derived from an EMBL/GenBank/DDBJ whole genome shotgun (WGS) entry which is preliminary data.</text>
</comment>
<feature type="non-terminal residue" evidence="22">
    <location>
        <position position="1"/>
    </location>
</feature>
<name>A0A7L1XQI8_9AVES</name>
<comment type="subcellular location">
    <subcellularLocation>
        <location evidence="1">Cytoplasm</location>
    </subcellularLocation>
    <subcellularLocation>
        <location evidence="2">Nucleus</location>
        <location evidence="2">Nucleoplasm</location>
    </subcellularLocation>
</comment>
<keyword evidence="10" id="KW-0677">Repeat</keyword>
<evidence type="ECO:0000313" key="22">
    <source>
        <dbReference type="EMBL" id="NXP12433.1"/>
    </source>
</evidence>
<dbReference type="InterPro" id="IPR004088">
    <property type="entry name" value="KH_dom_type_1"/>
</dbReference>
<feature type="non-terminal residue" evidence="22">
    <location>
        <position position="398"/>
    </location>
</feature>
<keyword evidence="13" id="KW-0238">DNA-binding</keyword>
<evidence type="ECO:0000256" key="5">
    <source>
        <dbReference type="ARBA" id="ARBA00022490"/>
    </source>
</evidence>
<dbReference type="GO" id="GO:0003723">
    <property type="term" value="F:RNA binding"/>
    <property type="evidence" value="ECO:0007669"/>
    <property type="project" value="UniProtKB-UniRule"/>
</dbReference>
<sequence>METEQQEETFTNTETNGKRPAEDMEEEQAFKRSRNTDEMVELRILLQSKNAGAVIGKGGKNIKALRTDYNASVSVPDSSGPERILSISADTETIGEILKKIIPTLEEYQHYKGSDFDCELRLLIHQSLAGGIIGVKGAKIKELRENTQTTIKLFQECCPHSTDRVVLIGGKPDRVVECIKIILDLISESPIKGRAQPYDPNFYDETYDYGGFTMMFDDRRGRPVGFPMHYDDMSPRRGPPPPPPGRGGRGGSRARNLPLPPPPPPRGGDLMSYDRRGRPGDRYDGMMMQCHVDACDDMQPPELVIRGLIHTFKSDYSYTGGRGSYGDLGGPIITTQVTIPKDLAGSIIGKGGQRIKQIRHESGASIKIDEPLEGSEDRIITITGTQDQIQNAQYLLQN</sequence>
<feature type="domain" description="K Homology" evidence="21">
    <location>
        <begin position="116"/>
        <end position="187"/>
    </location>
</feature>
<evidence type="ECO:0000256" key="10">
    <source>
        <dbReference type="ARBA" id="ARBA00022737"/>
    </source>
</evidence>
<reference evidence="22 23" key="1">
    <citation type="submission" date="2019-09" db="EMBL/GenBank/DDBJ databases">
        <title>Bird 10,000 Genomes (B10K) Project - Family phase.</title>
        <authorList>
            <person name="Zhang G."/>
        </authorList>
    </citation>
    <scope>NUCLEOTIDE SEQUENCE [LARGE SCALE GENOMIC DNA]</scope>
    <source>
        <strain evidence="22">B10K-DU-002-47</strain>
        <tissue evidence="22">Muscle</tissue>
    </source>
</reference>
<keyword evidence="11 19" id="KW-0694">RNA-binding</keyword>
<dbReference type="AlphaFoldDB" id="A0A7L1XQI8"/>
<dbReference type="SMART" id="SM00322">
    <property type="entry name" value="KH"/>
    <property type="match status" value="3"/>
</dbReference>
<feature type="region of interest" description="Disordered" evidence="20">
    <location>
        <begin position="226"/>
        <end position="282"/>
    </location>
</feature>
<evidence type="ECO:0000256" key="8">
    <source>
        <dbReference type="ARBA" id="ARBA00022664"/>
    </source>
</evidence>
<keyword evidence="15" id="KW-0804">Transcription</keyword>
<keyword evidence="16" id="KW-0508">mRNA splicing</keyword>
<protein>
    <recommendedName>
        <fullName evidence="3">Heterogeneous nuclear ribonucleoprotein K</fullName>
    </recommendedName>
</protein>
<dbReference type="CDD" id="cd22432">
    <property type="entry name" value="KH-I_HNRNPK_rpt1"/>
    <property type="match status" value="1"/>
</dbReference>
<evidence type="ECO:0000256" key="14">
    <source>
        <dbReference type="ARBA" id="ARBA00023159"/>
    </source>
</evidence>
<dbReference type="InterPro" id="IPR012987">
    <property type="entry name" value="ROK_N"/>
</dbReference>
<keyword evidence="4" id="KW-0488">Methylation</keyword>
<dbReference type="InterPro" id="IPR036612">
    <property type="entry name" value="KH_dom_type_1_sf"/>
</dbReference>
<evidence type="ECO:0000256" key="18">
    <source>
        <dbReference type="ARBA" id="ARBA00023274"/>
    </source>
</evidence>
<keyword evidence="5" id="KW-0963">Cytoplasm</keyword>
<keyword evidence="9" id="KW-0747">Spliceosome</keyword>
<feature type="region of interest" description="Disordered" evidence="20">
    <location>
        <begin position="1"/>
        <end position="34"/>
    </location>
</feature>
<evidence type="ECO:0000256" key="6">
    <source>
        <dbReference type="ARBA" id="ARBA00022491"/>
    </source>
</evidence>
<evidence type="ECO:0000256" key="12">
    <source>
        <dbReference type="ARBA" id="ARBA00023015"/>
    </source>
</evidence>
<keyword evidence="18" id="KW-0687">Ribonucleoprotein</keyword>
<evidence type="ECO:0000256" key="20">
    <source>
        <dbReference type="SAM" id="MobiDB-lite"/>
    </source>
</evidence>
<evidence type="ECO:0000256" key="13">
    <source>
        <dbReference type="ARBA" id="ARBA00023125"/>
    </source>
</evidence>
<dbReference type="GO" id="GO:0006397">
    <property type="term" value="P:mRNA processing"/>
    <property type="evidence" value="ECO:0007669"/>
    <property type="project" value="UniProtKB-KW"/>
</dbReference>
<keyword evidence="17" id="KW-0539">Nucleus</keyword>
<feature type="compositionally biased region" description="Basic and acidic residues" evidence="20">
    <location>
        <begin position="16"/>
        <end position="34"/>
    </location>
</feature>
<keyword evidence="14" id="KW-0010">Activator</keyword>
<dbReference type="GO" id="GO:0006355">
    <property type="term" value="P:regulation of DNA-templated transcription"/>
    <property type="evidence" value="ECO:0007669"/>
    <property type="project" value="UniProtKB-ARBA"/>
</dbReference>
<feature type="compositionally biased region" description="Basic and acidic residues" evidence="20">
    <location>
        <begin position="272"/>
        <end position="282"/>
    </location>
</feature>
<dbReference type="FunFam" id="3.30.1370.10:FF:000025">
    <property type="entry name" value="Heterogeneous nuclear ribonucleoprotein K, like"/>
    <property type="match status" value="1"/>
</dbReference>
<keyword evidence="8" id="KW-0507">mRNA processing</keyword>
<evidence type="ECO:0000256" key="1">
    <source>
        <dbReference type="ARBA" id="ARBA00004496"/>
    </source>
</evidence>
<keyword evidence="12" id="KW-0805">Transcription regulation</keyword>
<evidence type="ECO:0000313" key="23">
    <source>
        <dbReference type="Proteomes" id="UP000565698"/>
    </source>
</evidence>
<dbReference type="GO" id="GO:0008380">
    <property type="term" value="P:RNA splicing"/>
    <property type="evidence" value="ECO:0007669"/>
    <property type="project" value="UniProtKB-KW"/>
</dbReference>